<dbReference type="SMART" id="SM00698">
    <property type="entry name" value="MORN"/>
    <property type="match status" value="5"/>
</dbReference>
<evidence type="ECO:0000313" key="3">
    <source>
        <dbReference type="EMBL" id="PWJ41855.1"/>
    </source>
</evidence>
<accession>A0A315Z8G2</accession>
<dbReference type="AlphaFoldDB" id="A0A315Z8G2"/>
<protein>
    <recommendedName>
        <fullName evidence="5">MORN repeat protein</fullName>
    </recommendedName>
</protein>
<dbReference type="OrthoDB" id="9800302at2"/>
<proteinExistence type="predicted"/>
<evidence type="ECO:0000256" key="1">
    <source>
        <dbReference type="ARBA" id="ARBA00022737"/>
    </source>
</evidence>
<dbReference type="EMBL" id="QGDO01000003">
    <property type="protein sequence ID" value="PWJ41855.1"/>
    <property type="molecule type" value="Genomic_DNA"/>
</dbReference>
<reference evidence="3 4" key="1">
    <citation type="submission" date="2018-03" db="EMBL/GenBank/DDBJ databases">
        <title>Genomic Encyclopedia of Archaeal and Bacterial Type Strains, Phase II (KMG-II): from individual species to whole genera.</title>
        <authorList>
            <person name="Goeker M."/>
        </authorList>
    </citation>
    <scope>NUCLEOTIDE SEQUENCE [LARGE SCALE GENOMIC DNA]</scope>
    <source>
        <strain evidence="3 4">DSM 28229</strain>
    </source>
</reference>
<dbReference type="GO" id="GO:0005829">
    <property type="term" value="C:cytosol"/>
    <property type="evidence" value="ECO:0007669"/>
    <property type="project" value="TreeGrafter"/>
</dbReference>
<feature type="signal peptide" evidence="2">
    <location>
        <begin position="1"/>
        <end position="19"/>
    </location>
</feature>
<comment type="caution">
    <text evidence="3">The sequence shown here is derived from an EMBL/GenBank/DDBJ whole genome shotgun (WGS) entry which is preliminary data.</text>
</comment>
<sequence>MIKIFQLFLFLILPLFSIAQDVGTYHGELNGRGQKHGYGTYTWTEGGSYEGQWKNDMFHGKGTLILADSSNYTGYFVQGKMQGNGTYKWANGNEYKGYFYDDQPNGQGEMFFANGSYHEGSWKEGYTFGYGRHLYVDGSEYLGNWLGNMRHGEGIMIYPDGSMEQGTWQNDIYMNCKCNTDALPVEDAYASSDAVFFGEVVETATIDNQSYDVVAFKVEMLWKGKIQPKGIIYLKNGYSSCDIVFMEGNRFLIYATQVGSTKLYETNKCTRTQLVEKAGIDQKILDKIAPCKTDNTKESKQAKDLSQYPVQDCEGNVYKNPYEAGKQGVLRWSILKDDTWSIDQ</sequence>
<keyword evidence="1" id="KW-0677">Repeat</keyword>
<evidence type="ECO:0000256" key="2">
    <source>
        <dbReference type="SAM" id="SignalP"/>
    </source>
</evidence>
<keyword evidence="4" id="KW-1185">Reference proteome</keyword>
<dbReference type="Pfam" id="PF02493">
    <property type="entry name" value="MORN"/>
    <property type="match status" value="6"/>
</dbReference>
<keyword evidence="2" id="KW-0732">Signal</keyword>
<dbReference type="PANTHER" id="PTHR43215:SF14">
    <property type="entry name" value="RADIAL SPOKE HEAD 1 HOMOLOG"/>
    <property type="match status" value="1"/>
</dbReference>
<dbReference type="PANTHER" id="PTHR43215">
    <property type="entry name" value="RADIAL SPOKE HEAD 1 HOMOLOG"/>
    <property type="match status" value="1"/>
</dbReference>
<dbReference type="InterPro" id="IPR003409">
    <property type="entry name" value="MORN"/>
</dbReference>
<dbReference type="InterPro" id="IPR008993">
    <property type="entry name" value="TIMP-like_OB-fold"/>
</dbReference>
<organism evidence="3 4">
    <name type="scientific">Sediminitomix flava</name>
    <dbReference type="NCBI Taxonomy" id="379075"/>
    <lineage>
        <taxon>Bacteria</taxon>
        <taxon>Pseudomonadati</taxon>
        <taxon>Bacteroidota</taxon>
        <taxon>Cytophagia</taxon>
        <taxon>Cytophagales</taxon>
        <taxon>Flammeovirgaceae</taxon>
        <taxon>Sediminitomix</taxon>
    </lineage>
</organism>
<feature type="chain" id="PRO_5016418464" description="MORN repeat protein" evidence="2">
    <location>
        <begin position="20"/>
        <end position="344"/>
    </location>
</feature>
<gene>
    <name evidence="3" type="ORF">BC781_103105</name>
</gene>
<dbReference type="Proteomes" id="UP000245535">
    <property type="component" value="Unassembled WGS sequence"/>
</dbReference>
<dbReference type="RefSeq" id="WP_109618257.1">
    <property type="nucleotide sequence ID" value="NZ_QGDO01000003.1"/>
</dbReference>
<dbReference type="SUPFAM" id="SSF82185">
    <property type="entry name" value="Histone H3 K4-specific methyltransferase SET7/9 N-terminal domain"/>
    <property type="match status" value="2"/>
</dbReference>
<name>A0A315Z8G2_SEDFL</name>
<evidence type="ECO:0000313" key="4">
    <source>
        <dbReference type="Proteomes" id="UP000245535"/>
    </source>
</evidence>
<evidence type="ECO:0008006" key="5">
    <source>
        <dbReference type="Google" id="ProtNLM"/>
    </source>
</evidence>
<dbReference type="Gene3D" id="2.20.110.10">
    <property type="entry name" value="Histone H3 K4-specific methyltransferase SET7/9 N-terminal domain"/>
    <property type="match status" value="3"/>
</dbReference>
<dbReference type="SUPFAM" id="SSF50242">
    <property type="entry name" value="TIMP-like"/>
    <property type="match status" value="1"/>
</dbReference>